<dbReference type="EMBL" id="JANEWF010000027">
    <property type="protein sequence ID" value="MDA8485343.1"/>
    <property type="molecule type" value="Genomic_DNA"/>
</dbReference>
<protein>
    <submittedName>
        <fullName evidence="6">MFS transporter</fullName>
    </submittedName>
</protein>
<feature type="transmembrane region" description="Helical" evidence="4">
    <location>
        <begin position="366"/>
        <end position="385"/>
    </location>
</feature>
<evidence type="ECO:0000256" key="4">
    <source>
        <dbReference type="SAM" id="Phobius"/>
    </source>
</evidence>
<feature type="transmembrane region" description="Helical" evidence="4">
    <location>
        <begin position="299"/>
        <end position="320"/>
    </location>
</feature>
<evidence type="ECO:0000259" key="5">
    <source>
        <dbReference type="PROSITE" id="PS50850"/>
    </source>
</evidence>
<keyword evidence="2 4" id="KW-1133">Transmembrane helix</keyword>
<feature type="transmembrane region" description="Helical" evidence="4">
    <location>
        <begin position="12"/>
        <end position="36"/>
    </location>
</feature>
<dbReference type="Gene3D" id="1.20.1250.20">
    <property type="entry name" value="MFS general substrate transporter like domains"/>
    <property type="match status" value="1"/>
</dbReference>
<evidence type="ECO:0000256" key="3">
    <source>
        <dbReference type="ARBA" id="ARBA00023136"/>
    </source>
</evidence>
<accession>A0ABT4Y8Z6</accession>
<evidence type="ECO:0000256" key="2">
    <source>
        <dbReference type="ARBA" id="ARBA00022989"/>
    </source>
</evidence>
<feature type="domain" description="Major facilitator superfamily (MFS) profile" evidence="5">
    <location>
        <begin position="207"/>
        <end position="388"/>
    </location>
</feature>
<keyword evidence="3 4" id="KW-0472">Membrane</keyword>
<dbReference type="Pfam" id="PF07690">
    <property type="entry name" value="MFS_1"/>
    <property type="match status" value="1"/>
</dbReference>
<feature type="transmembrane region" description="Helical" evidence="4">
    <location>
        <begin position="97"/>
        <end position="121"/>
    </location>
</feature>
<feature type="transmembrane region" description="Helical" evidence="4">
    <location>
        <begin position="274"/>
        <end position="293"/>
    </location>
</feature>
<sequence length="388" mass="40414">MLLNNPSIRLLFVGQALYWSCSMIGITLTSLVGLQLAPINSLATLPLALLVLGNLLAVQPLSLFMQRHGRRRGLMLGATCGVLGGLLSALGVWLGDFVLFCLGALPIGGYQASAMYYRFAALEAVEDTQKGRATAYVIGGGVCAALITPSLSLWSRTALDAPFVGAYLLIAVLALIALLLMSRLREGEAPRPPKAGWAEARSLLSRPQVRAALATTAIGHGLMVLVMNATPLAMSFCGHSLESSTEVIRWHMLGMFLPAFIAGPLVDRLGSRRVALLGGLVLLVSAVTALSGLGQAHFLVSSFLLGVGWNLMLVAGTTLLGEGHSAEERGQAQGLMELGNGLVAAGASFTSGALISGIGWDAVNLGMLPLLAVALLMLVPVRSRLAAG</sequence>
<evidence type="ECO:0000313" key="7">
    <source>
        <dbReference type="Proteomes" id="UP001211689"/>
    </source>
</evidence>
<dbReference type="PANTHER" id="PTHR23534:SF1">
    <property type="entry name" value="MAJOR FACILITATOR SUPERFAMILY PROTEIN"/>
    <property type="match status" value="1"/>
</dbReference>
<dbReference type="RefSeq" id="WP_271471725.1">
    <property type="nucleotide sequence ID" value="NZ_JANEWF010000027.1"/>
</dbReference>
<feature type="transmembrane region" description="Helical" evidence="4">
    <location>
        <begin position="73"/>
        <end position="91"/>
    </location>
</feature>
<keyword evidence="7" id="KW-1185">Reference proteome</keyword>
<feature type="transmembrane region" description="Helical" evidence="4">
    <location>
        <begin position="161"/>
        <end position="181"/>
    </location>
</feature>
<evidence type="ECO:0000256" key="1">
    <source>
        <dbReference type="ARBA" id="ARBA00022692"/>
    </source>
</evidence>
<feature type="transmembrane region" description="Helical" evidence="4">
    <location>
        <begin position="341"/>
        <end position="360"/>
    </location>
</feature>
<dbReference type="PROSITE" id="PS50850">
    <property type="entry name" value="MFS"/>
    <property type="match status" value="1"/>
</dbReference>
<evidence type="ECO:0000313" key="6">
    <source>
        <dbReference type="EMBL" id="MDA8485343.1"/>
    </source>
</evidence>
<reference evidence="6 7" key="1">
    <citation type="submission" date="2022-07" db="EMBL/GenBank/DDBJ databases">
        <title>Genome Analysis of Selected Gammaproteobacteria from Nigerian Food snails.</title>
        <authorList>
            <person name="Okafor A.C."/>
        </authorList>
    </citation>
    <scope>NUCLEOTIDE SEQUENCE [LARGE SCALE GENOMIC DNA]</scope>
    <source>
        <strain evidence="6 7">Awg 2</strain>
    </source>
</reference>
<keyword evidence="1 4" id="KW-0812">Transmembrane</keyword>
<feature type="transmembrane region" description="Helical" evidence="4">
    <location>
        <begin position="42"/>
        <end position="61"/>
    </location>
</feature>
<dbReference type="PANTHER" id="PTHR23534">
    <property type="entry name" value="MFS PERMEASE"/>
    <property type="match status" value="1"/>
</dbReference>
<dbReference type="InterPro" id="IPR020846">
    <property type="entry name" value="MFS_dom"/>
</dbReference>
<proteinExistence type="predicted"/>
<name>A0ABT4Y8Z6_METRE</name>
<organism evidence="6 7">
    <name type="scientific">Metapseudomonas resinovorans</name>
    <name type="common">Pseudomonas resinovorans</name>
    <dbReference type="NCBI Taxonomy" id="53412"/>
    <lineage>
        <taxon>Bacteria</taxon>
        <taxon>Pseudomonadati</taxon>
        <taxon>Pseudomonadota</taxon>
        <taxon>Gammaproteobacteria</taxon>
        <taxon>Pseudomonadales</taxon>
        <taxon>Pseudomonadaceae</taxon>
        <taxon>Metapseudomonas</taxon>
    </lineage>
</organism>
<dbReference type="Proteomes" id="UP001211689">
    <property type="component" value="Unassembled WGS sequence"/>
</dbReference>
<gene>
    <name evidence="6" type="ORF">NNO07_19930</name>
</gene>
<feature type="transmembrane region" description="Helical" evidence="4">
    <location>
        <begin position="248"/>
        <end position="267"/>
    </location>
</feature>
<feature type="transmembrane region" description="Helical" evidence="4">
    <location>
        <begin position="133"/>
        <end position="155"/>
    </location>
</feature>
<dbReference type="InterPro" id="IPR036259">
    <property type="entry name" value="MFS_trans_sf"/>
</dbReference>
<dbReference type="InterPro" id="IPR011701">
    <property type="entry name" value="MFS"/>
</dbReference>
<comment type="caution">
    <text evidence="6">The sequence shown here is derived from an EMBL/GenBank/DDBJ whole genome shotgun (WGS) entry which is preliminary data.</text>
</comment>
<dbReference type="SUPFAM" id="SSF103473">
    <property type="entry name" value="MFS general substrate transporter"/>
    <property type="match status" value="1"/>
</dbReference>
<feature type="transmembrane region" description="Helical" evidence="4">
    <location>
        <begin position="211"/>
        <end position="236"/>
    </location>
</feature>